<reference evidence="3" key="1">
    <citation type="submission" date="2016-06" db="EMBL/GenBank/DDBJ databases">
        <authorList>
            <person name="Varghese N."/>
            <person name="Submissions Spin"/>
        </authorList>
    </citation>
    <scope>NUCLEOTIDE SEQUENCE [LARGE SCALE GENOMIC DNA]</scope>
    <source>
        <strain evidence="3">DSM 43817</strain>
    </source>
</reference>
<name>A0A1C6TER6_9ACTN</name>
<organism evidence="2 3">
    <name type="scientific">Micromonospora pallida</name>
    <dbReference type="NCBI Taxonomy" id="145854"/>
    <lineage>
        <taxon>Bacteria</taxon>
        <taxon>Bacillati</taxon>
        <taxon>Actinomycetota</taxon>
        <taxon>Actinomycetes</taxon>
        <taxon>Micromonosporales</taxon>
        <taxon>Micromonosporaceae</taxon>
        <taxon>Micromonospora</taxon>
    </lineage>
</organism>
<feature type="region of interest" description="Disordered" evidence="1">
    <location>
        <begin position="53"/>
        <end position="123"/>
    </location>
</feature>
<sequence>MEILWSLLTLPYAPVRGLTAVLKVVAREAEARQRDPVHVRRELEQIEAAAAAGELTAEERDTAEQQVLARLVSPGGPVPEPRPDQPETAGAGAPRRRRKAPVARRREGTGAGNRPRPQGRRTR</sequence>
<accession>A0A1C6TER6</accession>
<keyword evidence="3" id="KW-1185">Reference proteome</keyword>
<dbReference type="InterPro" id="IPR007804">
    <property type="entry name" value="GvpG"/>
</dbReference>
<feature type="compositionally biased region" description="Basic residues" evidence="1">
    <location>
        <begin position="94"/>
        <end position="103"/>
    </location>
</feature>
<protein>
    <submittedName>
        <fullName evidence="2">Gas vesicle protein G</fullName>
    </submittedName>
</protein>
<proteinExistence type="predicted"/>
<dbReference type="OrthoDB" id="3541554at2"/>
<dbReference type="Pfam" id="PF05120">
    <property type="entry name" value="GvpG"/>
    <property type="match status" value="1"/>
</dbReference>
<dbReference type="AlphaFoldDB" id="A0A1C6TER6"/>
<dbReference type="Proteomes" id="UP000198959">
    <property type="component" value="Unassembled WGS sequence"/>
</dbReference>
<dbReference type="STRING" id="145854.GA0074692_5694"/>
<evidence type="ECO:0000256" key="1">
    <source>
        <dbReference type="SAM" id="MobiDB-lite"/>
    </source>
</evidence>
<evidence type="ECO:0000313" key="3">
    <source>
        <dbReference type="Proteomes" id="UP000198959"/>
    </source>
</evidence>
<gene>
    <name evidence="2" type="ORF">GA0074692_5694</name>
</gene>
<dbReference type="EMBL" id="FMHW01000002">
    <property type="protein sequence ID" value="SCL40241.1"/>
    <property type="molecule type" value="Genomic_DNA"/>
</dbReference>
<dbReference type="RefSeq" id="WP_091649507.1">
    <property type="nucleotide sequence ID" value="NZ_FMHW01000002.1"/>
</dbReference>
<evidence type="ECO:0000313" key="2">
    <source>
        <dbReference type="EMBL" id="SCL40241.1"/>
    </source>
</evidence>